<evidence type="ECO:0000313" key="4">
    <source>
        <dbReference type="EMBL" id="TQD96264.1"/>
    </source>
</evidence>
<dbReference type="Pfam" id="PF20160">
    <property type="entry name" value="C-JID"/>
    <property type="match status" value="1"/>
</dbReference>
<keyword evidence="1" id="KW-0433">Leucine-rich repeat</keyword>
<dbReference type="InterPro" id="IPR045344">
    <property type="entry name" value="C-JID"/>
</dbReference>
<keyword evidence="2" id="KW-0677">Repeat</keyword>
<feature type="domain" description="C-JID" evidence="3">
    <location>
        <begin position="58"/>
        <end position="199"/>
    </location>
</feature>
<sequence length="246" mass="28466">MGWDAWRDIVTDSQIRIMRMATALSKYFTQEEIKVAFHLEFEEESNEYVFKSPVCIVCPGSTIPRWFLYEVDKSVLRIELGSNFFNANFLGFAYSVVVAFKNYNVGGSLRLGCKINFKGYRDNRMYHRTCMIAEYGEINECKLNTPHVFIWFSTFDHVKQGSDNGVTHATFDFYPIIHERPDGVAVDLSKIKVTKCGVFPMYAPVDSILASRMKQVRELNIEAHESFPYLVDLMFNRWAARPDLSL</sequence>
<keyword evidence="5" id="KW-1185">Reference proteome</keyword>
<accession>A0A540MBZ3</accession>
<dbReference type="Proteomes" id="UP000315295">
    <property type="component" value="Unassembled WGS sequence"/>
</dbReference>
<protein>
    <recommendedName>
        <fullName evidence="3">C-JID domain-containing protein</fullName>
    </recommendedName>
</protein>
<reference evidence="4 5" key="1">
    <citation type="journal article" date="2019" name="G3 (Bethesda)">
        <title>Sequencing of a Wild Apple (Malus baccata) Genome Unravels the Differences Between Cultivated and Wild Apple Species Regarding Disease Resistance and Cold Tolerance.</title>
        <authorList>
            <person name="Chen X."/>
        </authorList>
    </citation>
    <scope>NUCLEOTIDE SEQUENCE [LARGE SCALE GENOMIC DNA]</scope>
    <source>
        <strain evidence="5">cv. Shandingzi</strain>
        <tissue evidence="4">Leaves</tissue>
    </source>
</reference>
<evidence type="ECO:0000259" key="3">
    <source>
        <dbReference type="Pfam" id="PF20160"/>
    </source>
</evidence>
<evidence type="ECO:0000256" key="1">
    <source>
        <dbReference type="ARBA" id="ARBA00022614"/>
    </source>
</evidence>
<organism evidence="4 5">
    <name type="scientific">Malus baccata</name>
    <name type="common">Siberian crab apple</name>
    <name type="synonym">Pyrus baccata</name>
    <dbReference type="NCBI Taxonomy" id="106549"/>
    <lineage>
        <taxon>Eukaryota</taxon>
        <taxon>Viridiplantae</taxon>
        <taxon>Streptophyta</taxon>
        <taxon>Embryophyta</taxon>
        <taxon>Tracheophyta</taxon>
        <taxon>Spermatophyta</taxon>
        <taxon>Magnoliopsida</taxon>
        <taxon>eudicotyledons</taxon>
        <taxon>Gunneridae</taxon>
        <taxon>Pentapetalae</taxon>
        <taxon>rosids</taxon>
        <taxon>fabids</taxon>
        <taxon>Rosales</taxon>
        <taxon>Rosaceae</taxon>
        <taxon>Amygdaloideae</taxon>
        <taxon>Maleae</taxon>
        <taxon>Malus</taxon>
    </lineage>
</organism>
<evidence type="ECO:0000313" key="5">
    <source>
        <dbReference type="Proteomes" id="UP000315295"/>
    </source>
</evidence>
<comment type="caution">
    <text evidence="4">The sequence shown here is derived from an EMBL/GenBank/DDBJ whole genome shotgun (WGS) entry which is preliminary data.</text>
</comment>
<dbReference type="EMBL" id="VIEB01000294">
    <property type="protein sequence ID" value="TQD96264.1"/>
    <property type="molecule type" value="Genomic_DNA"/>
</dbReference>
<dbReference type="AlphaFoldDB" id="A0A540MBZ3"/>
<proteinExistence type="predicted"/>
<name>A0A540MBZ3_MALBA</name>
<evidence type="ECO:0000256" key="2">
    <source>
        <dbReference type="ARBA" id="ARBA00022737"/>
    </source>
</evidence>
<gene>
    <name evidence="4" type="ORF">C1H46_018030</name>
</gene>